<accession>A0A2S4HFK7</accession>
<comment type="caution">
    <text evidence="1">The sequence shown here is derived from an EMBL/GenBank/DDBJ whole genome shotgun (WGS) entry which is preliminary data.</text>
</comment>
<evidence type="ECO:0000313" key="1">
    <source>
        <dbReference type="EMBL" id="POP52775.1"/>
    </source>
</evidence>
<dbReference type="RefSeq" id="WP_103684398.1">
    <property type="nucleotide sequence ID" value="NZ_PQGG01000024.1"/>
</dbReference>
<dbReference type="AlphaFoldDB" id="A0A2S4HFK7"/>
<protein>
    <submittedName>
        <fullName evidence="1">Uncharacterized protein</fullName>
    </submittedName>
</protein>
<gene>
    <name evidence="1" type="ORF">C0068_10235</name>
</gene>
<dbReference type="OrthoDB" id="6708494at2"/>
<name>A0A2S4HFK7_9GAMM</name>
<reference evidence="1" key="1">
    <citation type="submission" date="2018-01" db="EMBL/GenBank/DDBJ databases">
        <authorList>
            <person name="Yu X.-D."/>
        </authorList>
    </citation>
    <scope>NUCLEOTIDE SEQUENCE</scope>
    <source>
        <strain evidence="1">ZX-21</strain>
    </source>
</reference>
<sequence length="238" mass="27373">MNKKEITDCVTKYASYMEEIKKRTDVVSRLMKMHQAGQSMTGYIETDIDTVYLQLRKIIELIMFACIVANKSAGLTLNKTLRKGYEIQKIKSELQRFNLNFFPTPKAEDGSDQDGIRKVKDLAHEERPFMTETDIFKAYGNAGNYLHSQRDYQYGGSEAKTKILQRGVNSVDELVALLNHHWTDITNDSFFAVVMQGKEDGKVHVSYMERVESPNNSSKKDAQTARLFLRCYVFLELL</sequence>
<dbReference type="Proteomes" id="UP000237222">
    <property type="component" value="Unassembled WGS sequence"/>
</dbReference>
<dbReference type="EMBL" id="PQGG01000024">
    <property type="protein sequence ID" value="POP52775.1"/>
    <property type="molecule type" value="Genomic_DNA"/>
</dbReference>
<evidence type="ECO:0000313" key="2">
    <source>
        <dbReference type="Proteomes" id="UP000237222"/>
    </source>
</evidence>
<proteinExistence type="predicted"/>
<organism evidence="1 2">
    <name type="scientific">Zhongshania marina</name>
    <dbReference type="NCBI Taxonomy" id="2304603"/>
    <lineage>
        <taxon>Bacteria</taxon>
        <taxon>Pseudomonadati</taxon>
        <taxon>Pseudomonadota</taxon>
        <taxon>Gammaproteobacteria</taxon>
        <taxon>Cellvibrionales</taxon>
        <taxon>Spongiibacteraceae</taxon>
        <taxon>Zhongshania</taxon>
    </lineage>
</organism>